<gene>
    <name evidence="1" type="ORF">BN1048_00426</name>
</gene>
<dbReference type="Proteomes" id="UP000044136">
    <property type="component" value="Unassembled WGS sequence"/>
</dbReference>
<keyword evidence="2" id="KW-1185">Reference proteome</keyword>
<evidence type="ECO:0000313" key="2">
    <source>
        <dbReference type="Proteomes" id="UP000044136"/>
    </source>
</evidence>
<evidence type="ECO:0008006" key="3">
    <source>
        <dbReference type="Google" id="ProtNLM"/>
    </source>
</evidence>
<name>A0A078LZ93_9STAP</name>
<sequence length="161" mass="18896">MIIQLTGNVRYQITLDPSTWIFDDRKIVLEDLLSHGEDSEEITFNDESEWNRQIIEGETKPPTLKSEKKFKKRELLESSFVISLAPFLEYAEAYEDENAKIVFVHNDGETELLYKDRETFYAHFSNKGKRLHEDGLFDLLVVGEDGIEKERLVYVTKIEFQ</sequence>
<accession>A0A078LZ93</accession>
<dbReference type="STRING" id="1461582.BN1048_00426"/>
<evidence type="ECO:0000313" key="1">
    <source>
        <dbReference type="EMBL" id="CDZ99359.1"/>
    </source>
</evidence>
<protein>
    <recommendedName>
        <fullName evidence="3">Peptidyl-prolyl cis-trans isomerase</fullName>
    </recommendedName>
</protein>
<proteinExistence type="predicted"/>
<reference evidence="1 2" key="1">
    <citation type="submission" date="2014-07" db="EMBL/GenBank/DDBJ databases">
        <authorList>
            <person name="Urmite Genomes Urmite Genomes"/>
        </authorList>
    </citation>
    <scope>NUCLEOTIDE SEQUENCE [LARGE SCALE GENOMIC DNA]</scope>
    <source>
        <strain evidence="1 2">13MG44_air</strain>
    </source>
</reference>
<dbReference type="HOGENOM" id="CLU_1648773_0_0_9"/>
<dbReference type="OrthoDB" id="2404998at2"/>
<dbReference type="EMBL" id="CCSE01000001">
    <property type="protein sequence ID" value="CDZ99359.1"/>
    <property type="molecule type" value="Genomic_DNA"/>
</dbReference>
<dbReference type="AlphaFoldDB" id="A0A078LZ93"/>
<organism evidence="1 2">
    <name type="scientific">Jeotgalicoccus saudimassiliensis</name>
    <dbReference type="NCBI Taxonomy" id="1461582"/>
    <lineage>
        <taxon>Bacteria</taxon>
        <taxon>Bacillati</taxon>
        <taxon>Bacillota</taxon>
        <taxon>Bacilli</taxon>
        <taxon>Bacillales</taxon>
        <taxon>Staphylococcaceae</taxon>
        <taxon>Jeotgalicoccus</taxon>
    </lineage>
</organism>
<dbReference type="RefSeq" id="WP_052108733.1">
    <property type="nucleotide sequence ID" value="NZ_CCSE01000001.1"/>
</dbReference>
<dbReference type="eggNOG" id="COG2041">
    <property type="taxonomic scope" value="Bacteria"/>
</dbReference>